<evidence type="ECO:0000256" key="3">
    <source>
        <dbReference type="ARBA" id="ARBA00022519"/>
    </source>
</evidence>
<sequence length="215" mass="23557">MYSIEHLAVERGGRTIVSGIDLSIEAGSALQIHGANGSGKTTLLGAFAGLLPLVRGRVCWRGEDVRSAARQFRRELAFVGHSNGVSDDLTVQENLRFSALLGETGGHSGRNRAARAREEEVLGQAGLLALRHTRLHQLSQGQRRRVALARLMLERKPLWLLDEPTDTLDADATRWLTACLDAHLREGGIVALTTHRPLDSGRHRTRHLYLGGNGR</sequence>
<dbReference type="PROSITE" id="PS50893">
    <property type="entry name" value="ABC_TRANSPORTER_2"/>
    <property type="match status" value="1"/>
</dbReference>
<name>A0ABS8KKV4_9BURK</name>
<reference evidence="10 11" key="1">
    <citation type="submission" date="2021-11" db="EMBL/GenBank/DDBJ databases">
        <authorList>
            <person name="Oh E.-T."/>
            <person name="Kim S.-B."/>
        </authorList>
    </citation>
    <scope>NUCLEOTIDE SEQUENCE [LARGE SCALE GENOMIC DNA]</scope>
    <source>
        <strain evidence="10 11">MMS20-SJTN17</strain>
    </source>
</reference>
<keyword evidence="6" id="KW-0067">ATP-binding</keyword>
<keyword evidence="8" id="KW-0472">Membrane</keyword>
<feature type="domain" description="ABC transporter" evidence="9">
    <location>
        <begin position="2"/>
        <end position="215"/>
    </location>
</feature>
<keyword evidence="3" id="KW-0997">Cell inner membrane</keyword>
<comment type="caution">
    <text evidence="10">The sequence shown here is derived from an EMBL/GenBank/DDBJ whole genome shotgun (WGS) entry which is preliminary data.</text>
</comment>
<evidence type="ECO:0000256" key="4">
    <source>
        <dbReference type="ARBA" id="ARBA00022741"/>
    </source>
</evidence>
<keyword evidence="5" id="KW-0201">Cytochrome c-type biogenesis</keyword>
<evidence type="ECO:0000256" key="6">
    <source>
        <dbReference type="ARBA" id="ARBA00022840"/>
    </source>
</evidence>
<keyword evidence="7" id="KW-1278">Translocase</keyword>
<keyword evidence="1" id="KW-0813">Transport</keyword>
<dbReference type="SUPFAM" id="SSF52540">
    <property type="entry name" value="P-loop containing nucleoside triphosphate hydrolases"/>
    <property type="match status" value="1"/>
</dbReference>
<evidence type="ECO:0000313" key="10">
    <source>
        <dbReference type="EMBL" id="MCC8405391.1"/>
    </source>
</evidence>
<keyword evidence="4" id="KW-0547">Nucleotide-binding</keyword>
<dbReference type="PROSITE" id="PS00211">
    <property type="entry name" value="ABC_TRANSPORTER_1"/>
    <property type="match status" value="1"/>
</dbReference>
<gene>
    <name evidence="10" type="primary">ccmA</name>
    <name evidence="10" type="ORF">LJ655_26650</name>
</gene>
<dbReference type="InterPro" id="IPR003439">
    <property type="entry name" value="ABC_transporter-like_ATP-bd"/>
</dbReference>
<organism evidence="10 11">
    <name type="scientific">Paraburkholderia translucens</name>
    <dbReference type="NCBI Taxonomy" id="2886945"/>
    <lineage>
        <taxon>Bacteria</taxon>
        <taxon>Pseudomonadati</taxon>
        <taxon>Pseudomonadota</taxon>
        <taxon>Betaproteobacteria</taxon>
        <taxon>Burkholderiales</taxon>
        <taxon>Burkholderiaceae</taxon>
        <taxon>Paraburkholderia</taxon>
    </lineage>
</organism>
<dbReference type="PANTHER" id="PTHR43499:SF1">
    <property type="entry name" value="ABC TRANSPORTER I FAMILY MEMBER 1"/>
    <property type="match status" value="1"/>
</dbReference>
<dbReference type="NCBIfam" id="NF010061">
    <property type="entry name" value="PRK13538.1"/>
    <property type="match status" value="1"/>
</dbReference>
<dbReference type="InterPro" id="IPR005895">
    <property type="entry name" value="ABC_transptr_haem_export_CcmA"/>
</dbReference>
<evidence type="ECO:0000256" key="2">
    <source>
        <dbReference type="ARBA" id="ARBA00022475"/>
    </source>
</evidence>
<dbReference type="InterPro" id="IPR003593">
    <property type="entry name" value="AAA+_ATPase"/>
</dbReference>
<evidence type="ECO:0000256" key="5">
    <source>
        <dbReference type="ARBA" id="ARBA00022748"/>
    </source>
</evidence>
<dbReference type="Proteomes" id="UP001430614">
    <property type="component" value="Unassembled WGS sequence"/>
</dbReference>
<protein>
    <submittedName>
        <fullName evidence="10">Cytochrome c biogenesis heme-transporting ATPase CcmA</fullName>
    </submittedName>
</protein>
<evidence type="ECO:0000256" key="1">
    <source>
        <dbReference type="ARBA" id="ARBA00022448"/>
    </source>
</evidence>
<evidence type="ECO:0000256" key="7">
    <source>
        <dbReference type="ARBA" id="ARBA00022967"/>
    </source>
</evidence>
<evidence type="ECO:0000313" key="11">
    <source>
        <dbReference type="Proteomes" id="UP001430614"/>
    </source>
</evidence>
<dbReference type="SMART" id="SM00382">
    <property type="entry name" value="AAA"/>
    <property type="match status" value="1"/>
</dbReference>
<evidence type="ECO:0000259" key="9">
    <source>
        <dbReference type="PROSITE" id="PS50893"/>
    </source>
</evidence>
<dbReference type="Pfam" id="PF00005">
    <property type="entry name" value="ABC_tran"/>
    <property type="match status" value="1"/>
</dbReference>
<dbReference type="NCBIfam" id="TIGR01189">
    <property type="entry name" value="ccmA"/>
    <property type="match status" value="1"/>
</dbReference>
<dbReference type="InterPro" id="IPR017871">
    <property type="entry name" value="ABC_transporter-like_CS"/>
</dbReference>
<keyword evidence="11" id="KW-1185">Reference proteome</keyword>
<proteinExistence type="predicted"/>
<dbReference type="RefSeq" id="WP_268991729.1">
    <property type="nucleotide sequence ID" value="NZ_JAJITC010000019.1"/>
</dbReference>
<dbReference type="Gene3D" id="3.40.50.300">
    <property type="entry name" value="P-loop containing nucleotide triphosphate hydrolases"/>
    <property type="match status" value="1"/>
</dbReference>
<dbReference type="EMBL" id="JAJITC010000019">
    <property type="protein sequence ID" value="MCC8405391.1"/>
    <property type="molecule type" value="Genomic_DNA"/>
</dbReference>
<dbReference type="PANTHER" id="PTHR43499">
    <property type="entry name" value="ABC TRANSPORTER I FAMILY MEMBER 1"/>
    <property type="match status" value="1"/>
</dbReference>
<evidence type="ECO:0000256" key="8">
    <source>
        <dbReference type="ARBA" id="ARBA00023136"/>
    </source>
</evidence>
<accession>A0ABS8KKV4</accession>
<keyword evidence="2" id="KW-1003">Cell membrane</keyword>
<dbReference type="InterPro" id="IPR027417">
    <property type="entry name" value="P-loop_NTPase"/>
</dbReference>